<keyword evidence="7" id="KW-1185">Reference proteome</keyword>
<dbReference type="SUPFAM" id="SSF46565">
    <property type="entry name" value="Chaperone J-domain"/>
    <property type="match status" value="1"/>
</dbReference>
<dbReference type="CDD" id="cd03524">
    <property type="entry name" value="RPA2_OBF_family"/>
    <property type="match status" value="1"/>
</dbReference>
<dbReference type="SUPFAM" id="SSF50249">
    <property type="entry name" value="Nucleic acid-binding proteins"/>
    <property type="match status" value="1"/>
</dbReference>
<reference evidence="6 7" key="1">
    <citation type="journal article" date="2013" name="Fungal Biol.">
        <title>Analysis of microsatellite markers in the genome of the plant pathogen Ceratocystis fimbriata.</title>
        <authorList>
            <person name="Simpson M.C."/>
            <person name="Wilken P.M."/>
            <person name="Coetzee M.P."/>
            <person name="Wingfield M.J."/>
            <person name="Wingfield B.D."/>
        </authorList>
    </citation>
    <scope>NUCLEOTIDE SEQUENCE [LARGE SCALE GENOMIC DNA]</scope>
    <source>
        <strain evidence="6 7">CBS 114723</strain>
    </source>
</reference>
<dbReference type="FunFam" id="1.10.287.110:FF:000110">
    <property type="entry name" value="DnaJ domain protein (AFU_orthologue AFUA_2G13210)"/>
    <property type="match status" value="1"/>
</dbReference>
<dbReference type="Gene3D" id="1.10.287.110">
    <property type="entry name" value="DnaJ domain"/>
    <property type="match status" value="1"/>
</dbReference>
<dbReference type="InterPro" id="IPR018253">
    <property type="entry name" value="DnaJ_domain_CS"/>
</dbReference>
<evidence type="ECO:0000256" key="1">
    <source>
        <dbReference type="ARBA" id="ARBA00004574"/>
    </source>
</evidence>
<dbReference type="PANTHER" id="PTHR44144">
    <property type="entry name" value="DNAJ HOMOLOG SUBFAMILY C MEMBER 9"/>
    <property type="match status" value="1"/>
</dbReference>
<evidence type="ECO:0000313" key="6">
    <source>
        <dbReference type="EMBL" id="PHH51587.1"/>
    </source>
</evidence>
<dbReference type="EMBL" id="APWK03000090">
    <property type="protein sequence ID" value="PHH51587.1"/>
    <property type="molecule type" value="Genomic_DNA"/>
</dbReference>
<dbReference type="InterPro" id="IPR012340">
    <property type="entry name" value="NA-bd_OB-fold"/>
</dbReference>
<evidence type="ECO:0000256" key="2">
    <source>
        <dbReference type="ARBA" id="ARBA00022454"/>
    </source>
</evidence>
<dbReference type="InterPro" id="IPR018856">
    <property type="entry name" value="Stn1_N"/>
</dbReference>
<name>A0A2C5WZY6_9PEZI</name>
<dbReference type="AlphaFoldDB" id="A0A2C5WZY6"/>
<evidence type="ECO:0000313" key="7">
    <source>
        <dbReference type="Proteomes" id="UP000222788"/>
    </source>
</evidence>
<dbReference type="InterPro" id="IPR052594">
    <property type="entry name" value="J_domain-containing_protein"/>
</dbReference>
<proteinExistence type="predicted"/>
<evidence type="ECO:0000256" key="4">
    <source>
        <dbReference type="SAM" id="MobiDB-lite"/>
    </source>
</evidence>
<feature type="region of interest" description="Disordered" evidence="4">
    <location>
        <begin position="224"/>
        <end position="264"/>
    </location>
</feature>
<keyword evidence="3" id="KW-0779">Telomere</keyword>
<dbReference type="SMART" id="SM00271">
    <property type="entry name" value="DnaJ"/>
    <property type="match status" value="1"/>
</dbReference>
<feature type="compositionally biased region" description="Acidic residues" evidence="4">
    <location>
        <begin position="224"/>
        <end position="234"/>
    </location>
</feature>
<dbReference type="Proteomes" id="UP000222788">
    <property type="component" value="Unassembled WGS sequence"/>
</dbReference>
<dbReference type="CDD" id="cd06257">
    <property type="entry name" value="DnaJ"/>
    <property type="match status" value="1"/>
</dbReference>
<reference evidence="6 7" key="2">
    <citation type="journal article" date="2013" name="IMA Fungus">
        <title>IMA Genome-F 1: Ceratocystis fimbriata: Draft nuclear genome sequence for the plant pathogen, Ceratocystis fimbriata.</title>
        <authorList>
            <person name="Wilken P.M."/>
            <person name="Steenkamp E.T."/>
            <person name="Wingfield M.J."/>
            <person name="de Beer Z.W."/>
            <person name="Wingfield B.D."/>
        </authorList>
    </citation>
    <scope>NUCLEOTIDE SEQUENCE [LARGE SCALE GENOMIC DNA]</scope>
    <source>
        <strain evidence="6 7">CBS 114723</strain>
    </source>
</reference>
<dbReference type="InterPro" id="IPR036869">
    <property type="entry name" value="J_dom_sf"/>
</dbReference>
<dbReference type="PROSITE" id="PS00636">
    <property type="entry name" value="DNAJ_1"/>
    <property type="match status" value="1"/>
</dbReference>
<dbReference type="GO" id="GO:0005634">
    <property type="term" value="C:nucleus"/>
    <property type="evidence" value="ECO:0007669"/>
    <property type="project" value="TreeGrafter"/>
</dbReference>
<dbReference type="GO" id="GO:0005737">
    <property type="term" value="C:cytoplasm"/>
    <property type="evidence" value="ECO:0007669"/>
    <property type="project" value="TreeGrafter"/>
</dbReference>
<protein>
    <submittedName>
        <fullName evidence="6">Putative J domain-containing protein</fullName>
    </submittedName>
</protein>
<dbReference type="Pfam" id="PF00226">
    <property type="entry name" value="DnaJ"/>
    <property type="match status" value="1"/>
</dbReference>
<dbReference type="InterPro" id="IPR056453">
    <property type="entry name" value="HTH_DNAJC9"/>
</dbReference>
<gene>
    <name evidence="6" type="ORF">CFIMG_003388RA</name>
</gene>
<sequence length="611" mass="69931">MSSSDGEDLLDEGPPFINPYEVLSLERDATEAQVKTAYRKAALKHHPDKVSPEKRKDAHETFQNIAFAYAILSDPVRRKRYDTTGSTSESIIDSDNFDWSEFYRAQFLDAVSADSIARFAAKYRHSDEEAEDVLTAYETHRGDLDALYETVMLSDVREDDERFRAIIDQAIKENRVPGFPAYTKETKKKRTARLKAAKDEVSEAEAYAKELGVHDKLFGASVAEDDGEDSEEDMPVSSGKAAKSSKAKGKSVSAKPRKKESSEDALAALIRSRHQERGSFLDALEAKYTAKENKKGGKAKSSKRRREEEPSEEEFLKIQAKLNGERKILWRNRSSIFDRAYKLRHAMTSEPPPLYPRYCFDLSPTFAAWCFLKIADTRRLSHLPEYEGQNFFFYKNLPIRWVRFVGLIVSILEFPNRRIYTLDDSSGDILECILWDAELQGGSNNTYANNETQKSQPSINWPDFGPGQLVDAKGELTWYKSTWQLRLTRIVIVPDTAAELELWDKRLAFRRDILTVPWALSDKEVRRARRKAEKEELNPQVNDTKDSYVKQADGLDWDEIERLLPADAKALKTAWRRVEGRKKAGLIWDINVALAKRRTAERKRLKYAGLG</sequence>
<keyword evidence="2" id="KW-0158">Chromosome</keyword>
<dbReference type="Gene3D" id="2.40.50.140">
    <property type="entry name" value="Nucleic acid-binding proteins"/>
    <property type="match status" value="1"/>
</dbReference>
<dbReference type="Pfam" id="PF23302">
    <property type="entry name" value="HTH_DNAJC9"/>
    <property type="match status" value="1"/>
</dbReference>
<evidence type="ECO:0000259" key="5">
    <source>
        <dbReference type="PROSITE" id="PS50076"/>
    </source>
</evidence>
<dbReference type="GO" id="GO:0000781">
    <property type="term" value="C:chromosome, telomeric region"/>
    <property type="evidence" value="ECO:0007669"/>
    <property type="project" value="UniProtKB-SubCell"/>
</dbReference>
<accession>A0A2C5WZY6</accession>
<dbReference type="PRINTS" id="PR00625">
    <property type="entry name" value="JDOMAIN"/>
</dbReference>
<evidence type="ECO:0000256" key="3">
    <source>
        <dbReference type="ARBA" id="ARBA00022895"/>
    </source>
</evidence>
<dbReference type="GO" id="GO:0031072">
    <property type="term" value="F:heat shock protein binding"/>
    <property type="evidence" value="ECO:0007669"/>
    <property type="project" value="TreeGrafter"/>
</dbReference>
<feature type="domain" description="J" evidence="5">
    <location>
        <begin position="18"/>
        <end position="85"/>
    </location>
</feature>
<dbReference type="Pfam" id="PF10451">
    <property type="entry name" value="Stn1"/>
    <property type="match status" value="1"/>
</dbReference>
<comment type="caution">
    <text evidence="6">The sequence shown here is derived from an EMBL/GenBank/DDBJ whole genome shotgun (WGS) entry which is preliminary data.</text>
</comment>
<dbReference type="PANTHER" id="PTHR44144:SF1">
    <property type="entry name" value="DNAJ HOMOLOG SUBFAMILY C MEMBER 9"/>
    <property type="match status" value="1"/>
</dbReference>
<dbReference type="OrthoDB" id="110024at2759"/>
<feature type="region of interest" description="Disordered" evidence="4">
    <location>
        <begin position="291"/>
        <end position="312"/>
    </location>
</feature>
<comment type="subcellular location">
    <subcellularLocation>
        <location evidence="1">Chromosome</location>
        <location evidence="1">Telomere</location>
    </subcellularLocation>
</comment>
<dbReference type="PROSITE" id="PS50076">
    <property type="entry name" value="DNAJ_2"/>
    <property type="match status" value="1"/>
</dbReference>
<organism evidence="6 7">
    <name type="scientific">Ceratocystis fimbriata CBS 114723</name>
    <dbReference type="NCBI Taxonomy" id="1035309"/>
    <lineage>
        <taxon>Eukaryota</taxon>
        <taxon>Fungi</taxon>
        <taxon>Dikarya</taxon>
        <taxon>Ascomycota</taxon>
        <taxon>Pezizomycotina</taxon>
        <taxon>Sordariomycetes</taxon>
        <taxon>Hypocreomycetidae</taxon>
        <taxon>Microascales</taxon>
        <taxon>Ceratocystidaceae</taxon>
        <taxon>Ceratocystis</taxon>
    </lineage>
</organism>
<dbReference type="InterPro" id="IPR001623">
    <property type="entry name" value="DnaJ_domain"/>
</dbReference>